<dbReference type="InterPro" id="IPR013761">
    <property type="entry name" value="SAM/pointed_sf"/>
</dbReference>
<accession>A0A1L7WKP0</accession>
<name>A0A1L7WKP0_9HELO</name>
<feature type="region of interest" description="Disordered" evidence="1">
    <location>
        <begin position="1"/>
        <end position="41"/>
    </location>
</feature>
<protein>
    <submittedName>
        <fullName evidence="2">Uncharacterized protein</fullName>
    </submittedName>
</protein>
<evidence type="ECO:0000256" key="1">
    <source>
        <dbReference type="SAM" id="MobiDB-lite"/>
    </source>
</evidence>
<dbReference type="SUPFAM" id="SSF47769">
    <property type="entry name" value="SAM/Pointed domain"/>
    <property type="match status" value="1"/>
</dbReference>
<sequence>MNCEYTPLSTSPPPYQEDKKEKADISEETASPPPAPPQRNFAITHTDVPQWRWSTNQCRKWLESVYTEIFNLPGEEALFLAIKFEGSGPMIYITSREEWVELLGYQRGRSLYALLVTVKNEPGAMPSSITVDSDFRREG</sequence>
<feature type="compositionally biased region" description="Basic and acidic residues" evidence="1">
    <location>
        <begin position="16"/>
        <end position="25"/>
    </location>
</feature>
<evidence type="ECO:0000313" key="2">
    <source>
        <dbReference type="EMBL" id="CZR53344.1"/>
    </source>
</evidence>
<gene>
    <name evidence="2" type="ORF">PAC_03222</name>
</gene>
<dbReference type="OrthoDB" id="3545725at2759"/>
<keyword evidence="3" id="KW-1185">Reference proteome</keyword>
<dbReference type="EMBL" id="FJOG01000003">
    <property type="protein sequence ID" value="CZR53344.1"/>
    <property type="molecule type" value="Genomic_DNA"/>
</dbReference>
<reference evidence="2 3" key="1">
    <citation type="submission" date="2016-03" db="EMBL/GenBank/DDBJ databases">
        <authorList>
            <person name="Ploux O."/>
        </authorList>
    </citation>
    <scope>NUCLEOTIDE SEQUENCE [LARGE SCALE GENOMIC DNA]</scope>
    <source>
        <strain evidence="2 3">UAMH 11012</strain>
    </source>
</reference>
<organism evidence="2 3">
    <name type="scientific">Phialocephala subalpina</name>
    <dbReference type="NCBI Taxonomy" id="576137"/>
    <lineage>
        <taxon>Eukaryota</taxon>
        <taxon>Fungi</taxon>
        <taxon>Dikarya</taxon>
        <taxon>Ascomycota</taxon>
        <taxon>Pezizomycotina</taxon>
        <taxon>Leotiomycetes</taxon>
        <taxon>Helotiales</taxon>
        <taxon>Mollisiaceae</taxon>
        <taxon>Phialocephala</taxon>
        <taxon>Phialocephala fortinii species complex</taxon>
    </lineage>
</organism>
<dbReference type="Proteomes" id="UP000184330">
    <property type="component" value="Unassembled WGS sequence"/>
</dbReference>
<evidence type="ECO:0000313" key="3">
    <source>
        <dbReference type="Proteomes" id="UP000184330"/>
    </source>
</evidence>
<proteinExistence type="predicted"/>
<dbReference type="AlphaFoldDB" id="A0A1L7WKP0"/>